<accession>A0A0F9UXU5</accession>
<organism evidence="2">
    <name type="scientific">marine sediment metagenome</name>
    <dbReference type="NCBI Taxonomy" id="412755"/>
    <lineage>
        <taxon>unclassified sequences</taxon>
        <taxon>metagenomes</taxon>
        <taxon>ecological metagenomes</taxon>
    </lineage>
</organism>
<sequence>MVALNTWIMAGLLGFGAGVIVTGILVMLVVIYNNIKTVTEKVSEDDSEEGAFGIPLSALMGGAGAGGRPISMTDLQAMAARAAAPAPPADTKQANIGGNYI</sequence>
<reference evidence="2" key="1">
    <citation type="journal article" date="2015" name="Nature">
        <title>Complex archaea that bridge the gap between prokaryotes and eukaryotes.</title>
        <authorList>
            <person name="Spang A."/>
            <person name="Saw J.H."/>
            <person name="Jorgensen S.L."/>
            <person name="Zaremba-Niedzwiedzka K."/>
            <person name="Martijn J."/>
            <person name="Lind A.E."/>
            <person name="van Eijk R."/>
            <person name="Schleper C."/>
            <person name="Guy L."/>
            <person name="Ettema T.J."/>
        </authorList>
    </citation>
    <scope>NUCLEOTIDE SEQUENCE</scope>
</reference>
<keyword evidence="1" id="KW-0472">Membrane</keyword>
<evidence type="ECO:0000256" key="1">
    <source>
        <dbReference type="SAM" id="Phobius"/>
    </source>
</evidence>
<proteinExistence type="predicted"/>
<protein>
    <submittedName>
        <fullName evidence="2">Uncharacterized protein</fullName>
    </submittedName>
</protein>
<feature type="transmembrane region" description="Helical" evidence="1">
    <location>
        <begin position="6"/>
        <end position="32"/>
    </location>
</feature>
<gene>
    <name evidence="2" type="ORF">LCGC14_0208080</name>
</gene>
<evidence type="ECO:0000313" key="2">
    <source>
        <dbReference type="EMBL" id="KKN92317.1"/>
    </source>
</evidence>
<keyword evidence="1" id="KW-1133">Transmembrane helix</keyword>
<dbReference type="EMBL" id="LAZR01000095">
    <property type="protein sequence ID" value="KKN92317.1"/>
    <property type="molecule type" value="Genomic_DNA"/>
</dbReference>
<comment type="caution">
    <text evidence="2">The sequence shown here is derived from an EMBL/GenBank/DDBJ whole genome shotgun (WGS) entry which is preliminary data.</text>
</comment>
<name>A0A0F9UXU5_9ZZZZ</name>
<keyword evidence="1" id="KW-0812">Transmembrane</keyword>
<dbReference type="AlphaFoldDB" id="A0A0F9UXU5"/>